<feature type="binding site" evidence="7">
    <location>
        <position position="137"/>
    </location>
    <ligand>
        <name>Zn(2+)</name>
        <dbReference type="ChEBI" id="CHEBI:29105"/>
    </ligand>
</feature>
<evidence type="ECO:0000256" key="2">
    <source>
        <dbReference type="ARBA" id="ARBA00022598"/>
    </source>
</evidence>
<dbReference type="HAMAP" id="MF_00022">
    <property type="entry name" value="Glu_tRNA_synth_type1"/>
    <property type="match status" value="1"/>
</dbReference>
<dbReference type="EMBL" id="JAFHAP010000007">
    <property type="protein sequence ID" value="MBN2909247.1"/>
    <property type="molecule type" value="Genomic_DNA"/>
</dbReference>
<dbReference type="Pfam" id="PF19269">
    <property type="entry name" value="Anticodon_2"/>
    <property type="match status" value="1"/>
</dbReference>
<keyword evidence="2 7" id="KW-0436">Ligase</keyword>
<evidence type="ECO:0000259" key="9">
    <source>
        <dbReference type="Pfam" id="PF19269"/>
    </source>
</evidence>
<sequence>MAKTVRTRYAPSPTGHLHIGGARTALFSYLYAKKHGGSFVVRIEDTDVERNVADAEQKQLAGLKWLGIDWDESVDVGGPYGPYRSMERLDIYKRYLDKLLEEGHAYPCYCTPEELEREREAQLARGVAPKYSGRCRHLTPEERAKLEAEGRKPSIRFRVPEGRTITVEDEVRGRVQFESDGIGDFILVRPDGRPTYNFAVTVDDALMEITHVVRGEEHLSNTPRQILLYEALGFTPPKFAHVSLILNPEGKKMSKRDESIIQFIDQYRELGYLPEALINFIVLLGWAPEGEEEIFSKEELIDRFSLDRVSKAPAVFDTGKLKWMNNHYIKQAPVERITELALPHLEKAGRITLPIDEEKRTWVTRLVGLYQEQLDYVAQIVELSEMFFRSEVTYSDEAKEVLTQEHVPEVVEAFLKQLGDVDTLTPDDIKAMLKQVQKETGYKGKQLFMPIRAAVTGEVHGPDLRETLSLLGPETVRTRLQHFMENWI</sequence>
<dbReference type="NCBIfam" id="TIGR00464">
    <property type="entry name" value="gltX_bact"/>
    <property type="match status" value="1"/>
</dbReference>
<evidence type="ECO:0000256" key="1">
    <source>
        <dbReference type="ARBA" id="ARBA00007894"/>
    </source>
</evidence>
<comment type="cofactor">
    <cofactor evidence="7">
        <name>Zn(2+)</name>
        <dbReference type="ChEBI" id="CHEBI:29105"/>
    </cofactor>
    <text evidence="7">Binds 1 zinc ion per subunit.</text>
</comment>
<keyword evidence="4 7" id="KW-0067">ATP-binding</keyword>
<evidence type="ECO:0000256" key="4">
    <source>
        <dbReference type="ARBA" id="ARBA00022840"/>
    </source>
</evidence>
<dbReference type="PANTHER" id="PTHR43311:SF2">
    <property type="entry name" value="GLUTAMATE--TRNA LIGASE, MITOCHONDRIAL-RELATED"/>
    <property type="match status" value="1"/>
</dbReference>
<evidence type="ECO:0000256" key="3">
    <source>
        <dbReference type="ARBA" id="ARBA00022741"/>
    </source>
</evidence>
<feature type="binding site" evidence="7">
    <location>
        <position position="108"/>
    </location>
    <ligand>
        <name>Zn(2+)</name>
        <dbReference type="ChEBI" id="CHEBI:29105"/>
    </ligand>
</feature>
<comment type="similarity">
    <text evidence="1 7">Belongs to the class-I aminoacyl-tRNA synthetase family. Glutamate--tRNA ligase type 1 subfamily.</text>
</comment>
<dbReference type="Gene3D" id="1.10.10.350">
    <property type="match status" value="1"/>
</dbReference>
<name>A0ABS2WI72_9BACL</name>
<dbReference type="Proteomes" id="UP001177120">
    <property type="component" value="Unassembled WGS sequence"/>
</dbReference>
<dbReference type="InterPro" id="IPR033910">
    <property type="entry name" value="GluRS_core"/>
</dbReference>
<keyword evidence="3 7" id="KW-0547">Nucleotide-binding</keyword>
<dbReference type="InterPro" id="IPR020058">
    <property type="entry name" value="Glu/Gln-tRNA-synth_Ib_cat-dom"/>
</dbReference>
<evidence type="ECO:0000256" key="6">
    <source>
        <dbReference type="ARBA" id="ARBA00023146"/>
    </source>
</evidence>
<keyword evidence="7" id="KW-0862">Zinc</keyword>
<comment type="subcellular location">
    <subcellularLocation>
        <location evidence="7">Cytoplasm</location>
    </subcellularLocation>
</comment>
<feature type="domain" description="Aminoacyl-tRNA synthetase class I anticodon-binding" evidence="9">
    <location>
        <begin position="337"/>
        <end position="483"/>
    </location>
</feature>
<dbReference type="SUPFAM" id="SSF48163">
    <property type="entry name" value="An anticodon-binding domain of class I aminoacyl-tRNA synthetases"/>
    <property type="match status" value="1"/>
</dbReference>
<organism evidence="10 11">
    <name type="scientific">Polycladomyces zharkentensis</name>
    <dbReference type="NCBI Taxonomy" id="2807616"/>
    <lineage>
        <taxon>Bacteria</taxon>
        <taxon>Bacillati</taxon>
        <taxon>Bacillota</taxon>
        <taxon>Bacilli</taxon>
        <taxon>Bacillales</taxon>
        <taxon>Thermoactinomycetaceae</taxon>
        <taxon>Polycladomyces</taxon>
    </lineage>
</organism>
<dbReference type="InterPro" id="IPR000924">
    <property type="entry name" value="Glu/Gln-tRNA-synth"/>
</dbReference>
<evidence type="ECO:0000256" key="7">
    <source>
        <dbReference type="HAMAP-Rule" id="MF_00022"/>
    </source>
</evidence>
<keyword evidence="7" id="KW-0479">Metal-binding</keyword>
<comment type="caution">
    <text evidence="10">The sequence shown here is derived from an EMBL/GenBank/DDBJ whole genome shotgun (WGS) entry which is preliminary data.</text>
</comment>
<dbReference type="EC" id="6.1.1.17" evidence="7"/>
<dbReference type="RefSeq" id="WP_205494088.1">
    <property type="nucleotide sequence ID" value="NZ_JAFHAP010000007.1"/>
</dbReference>
<evidence type="ECO:0000256" key="5">
    <source>
        <dbReference type="ARBA" id="ARBA00022917"/>
    </source>
</evidence>
<keyword evidence="11" id="KW-1185">Reference proteome</keyword>
<gene>
    <name evidence="7" type="primary">gltX</name>
    <name evidence="10" type="ORF">JQC72_06890</name>
</gene>
<feature type="binding site" evidence="7">
    <location>
        <position position="110"/>
    </location>
    <ligand>
        <name>Zn(2+)</name>
        <dbReference type="ChEBI" id="CHEBI:29105"/>
    </ligand>
</feature>
<dbReference type="InterPro" id="IPR001412">
    <property type="entry name" value="aa-tRNA-synth_I_CS"/>
</dbReference>
<dbReference type="PROSITE" id="PS00178">
    <property type="entry name" value="AA_TRNA_LIGASE_I"/>
    <property type="match status" value="1"/>
</dbReference>
<feature type="binding site" evidence="7">
    <location>
        <position position="255"/>
    </location>
    <ligand>
        <name>ATP</name>
        <dbReference type="ChEBI" id="CHEBI:30616"/>
    </ligand>
</feature>
<feature type="binding site" evidence="7">
    <location>
        <position position="135"/>
    </location>
    <ligand>
        <name>Zn(2+)</name>
        <dbReference type="ChEBI" id="CHEBI:29105"/>
    </ligand>
</feature>
<dbReference type="InterPro" id="IPR008925">
    <property type="entry name" value="aa_tRNA-synth_I_cd-bd_sf"/>
</dbReference>
<dbReference type="GO" id="GO:0004818">
    <property type="term" value="F:glutamate-tRNA ligase activity"/>
    <property type="evidence" value="ECO:0007669"/>
    <property type="project" value="UniProtKB-EC"/>
</dbReference>
<dbReference type="InterPro" id="IPR045462">
    <property type="entry name" value="aa-tRNA-synth_I_cd-bd"/>
</dbReference>
<dbReference type="InterPro" id="IPR049940">
    <property type="entry name" value="GluQ/Sye"/>
</dbReference>
<dbReference type="PANTHER" id="PTHR43311">
    <property type="entry name" value="GLUTAMATE--TRNA LIGASE"/>
    <property type="match status" value="1"/>
</dbReference>
<evidence type="ECO:0000313" key="10">
    <source>
        <dbReference type="EMBL" id="MBN2909247.1"/>
    </source>
</evidence>
<dbReference type="InterPro" id="IPR004527">
    <property type="entry name" value="Glu-tRNA-ligase_bac/mito"/>
</dbReference>
<evidence type="ECO:0000259" key="8">
    <source>
        <dbReference type="Pfam" id="PF00749"/>
    </source>
</evidence>
<feature type="short sequence motif" description="'KMSKS' region" evidence="7">
    <location>
        <begin position="252"/>
        <end position="256"/>
    </location>
</feature>
<comment type="function">
    <text evidence="7">Catalyzes the attachment of glutamate to tRNA(Glu) in a two-step reaction: glutamate is first activated by ATP to form Glu-AMP and then transferred to the acceptor end of tRNA(Glu).</text>
</comment>
<accession>A0ABS2WI72</accession>
<feature type="domain" description="Glutamyl/glutaminyl-tRNA synthetase class Ib catalytic" evidence="8">
    <location>
        <begin position="5"/>
        <end position="323"/>
    </location>
</feature>
<comment type="catalytic activity">
    <reaction evidence="7">
        <text>tRNA(Glu) + L-glutamate + ATP = L-glutamyl-tRNA(Glu) + AMP + diphosphate</text>
        <dbReference type="Rhea" id="RHEA:23540"/>
        <dbReference type="Rhea" id="RHEA-COMP:9663"/>
        <dbReference type="Rhea" id="RHEA-COMP:9680"/>
        <dbReference type="ChEBI" id="CHEBI:29985"/>
        <dbReference type="ChEBI" id="CHEBI:30616"/>
        <dbReference type="ChEBI" id="CHEBI:33019"/>
        <dbReference type="ChEBI" id="CHEBI:78442"/>
        <dbReference type="ChEBI" id="CHEBI:78520"/>
        <dbReference type="ChEBI" id="CHEBI:456215"/>
        <dbReference type="EC" id="6.1.1.17"/>
    </reaction>
</comment>
<dbReference type="InterPro" id="IPR014729">
    <property type="entry name" value="Rossmann-like_a/b/a_fold"/>
</dbReference>
<keyword evidence="7" id="KW-0963">Cytoplasm</keyword>
<keyword evidence="6 7" id="KW-0030">Aminoacyl-tRNA synthetase</keyword>
<dbReference type="Gene3D" id="3.40.50.620">
    <property type="entry name" value="HUPs"/>
    <property type="match status" value="1"/>
</dbReference>
<dbReference type="SUPFAM" id="SSF52374">
    <property type="entry name" value="Nucleotidylyl transferase"/>
    <property type="match status" value="1"/>
</dbReference>
<proteinExistence type="inferred from homology"/>
<comment type="subunit">
    <text evidence="7">Monomer.</text>
</comment>
<keyword evidence="5 7" id="KW-0648">Protein biosynthesis</keyword>
<evidence type="ECO:0000313" key="11">
    <source>
        <dbReference type="Proteomes" id="UP001177120"/>
    </source>
</evidence>
<feature type="short sequence motif" description="'HIGH' region" evidence="7">
    <location>
        <begin position="11"/>
        <end position="21"/>
    </location>
</feature>
<dbReference type="Pfam" id="PF00749">
    <property type="entry name" value="tRNA-synt_1c"/>
    <property type="match status" value="1"/>
</dbReference>
<dbReference type="PRINTS" id="PR00987">
    <property type="entry name" value="TRNASYNTHGLU"/>
</dbReference>
<dbReference type="InterPro" id="IPR020751">
    <property type="entry name" value="aa-tRNA-synth_I_codon-bd_sub2"/>
</dbReference>
<dbReference type="CDD" id="cd00808">
    <property type="entry name" value="GluRS_core"/>
    <property type="match status" value="1"/>
</dbReference>
<reference evidence="10" key="1">
    <citation type="journal article" date="2024" name="Int. J. Syst. Evol. Microbiol.">
        <title>Polycladomyces zharkentensis sp. nov., a novel thermophilic cellulose- and starch-degrading member of the Bacillota from a geothermal aquifer in Kazakhstan.</title>
        <authorList>
            <person name="Mashzhan A."/>
            <person name="Kistaubayeva A."/>
            <person name="Javier-Lopez R."/>
            <person name="Bissenova U."/>
            <person name="Bissenbay A."/>
            <person name="Birkeland N.K."/>
        </authorList>
    </citation>
    <scope>NUCLEOTIDE SEQUENCE</scope>
    <source>
        <strain evidence="10">ZKZ2T</strain>
    </source>
</reference>
<protein>
    <recommendedName>
        <fullName evidence="7">Glutamate--tRNA ligase</fullName>
        <ecNumber evidence="7">6.1.1.17</ecNumber>
    </recommendedName>
    <alternativeName>
        <fullName evidence="7">Glutamyl-tRNA synthetase</fullName>
        <shortName evidence="7">GluRS</shortName>
    </alternativeName>
</protein>